<accession>A0A0L0T147</accession>
<proteinExistence type="predicted"/>
<evidence type="ECO:0000313" key="2">
    <source>
        <dbReference type="EMBL" id="KNE68456.1"/>
    </source>
</evidence>
<keyword evidence="1" id="KW-0812">Transmembrane</keyword>
<feature type="non-terminal residue" evidence="2">
    <location>
        <position position="68"/>
    </location>
</feature>
<keyword evidence="1" id="KW-0472">Membrane</keyword>
<keyword evidence="3" id="KW-1185">Reference proteome</keyword>
<dbReference type="Proteomes" id="UP000054350">
    <property type="component" value="Unassembled WGS sequence"/>
</dbReference>
<evidence type="ECO:0000313" key="3">
    <source>
        <dbReference type="Proteomes" id="UP000054350"/>
    </source>
</evidence>
<reference evidence="2 3" key="1">
    <citation type="submission" date="2009-11" db="EMBL/GenBank/DDBJ databases">
        <title>Annotation of Allomyces macrogynus ATCC 38327.</title>
        <authorList>
            <consortium name="The Broad Institute Genome Sequencing Platform"/>
            <person name="Russ C."/>
            <person name="Cuomo C."/>
            <person name="Burger G."/>
            <person name="Gray M.W."/>
            <person name="Holland P.W.H."/>
            <person name="King N."/>
            <person name="Lang F.B.F."/>
            <person name="Roger A.J."/>
            <person name="Ruiz-Trillo I."/>
            <person name="Young S.K."/>
            <person name="Zeng Q."/>
            <person name="Gargeya S."/>
            <person name="Fitzgerald M."/>
            <person name="Haas B."/>
            <person name="Abouelleil A."/>
            <person name="Alvarado L."/>
            <person name="Arachchi H.M."/>
            <person name="Berlin A."/>
            <person name="Chapman S.B."/>
            <person name="Gearin G."/>
            <person name="Goldberg J."/>
            <person name="Griggs A."/>
            <person name="Gujja S."/>
            <person name="Hansen M."/>
            <person name="Heiman D."/>
            <person name="Howarth C."/>
            <person name="Larimer J."/>
            <person name="Lui A."/>
            <person name="MacDonald P.J.P."/>
            <person name="McCowen C."/>
            <person name="Montmayeur A."/>
            <person name="Murphy C."/>
            <person name="Neiman D."/>
            <person name="Pearson M."/>
            <person name="Priest M."/>
            <person name="Roberts A."/>
            <person name="Saif S."/>
            <person name="Shea T."/>
            <person name="Sisk P."/>
            <person name="Stolte C."/>
            <person name="Sykes S."/>
            <person name="Wortman J."/>
            <person name="Nusbaum C."/>
            <person name="Birren B."/>
        </authorList>
    </citation>
    <scope>NUCLEOTIDE SEQUENCE [LARGE SCALE GENOMIC DNA]</scope>
    <source>
        <strain evidence="2 3">ATCC 38327</strain>
    </source>
</reference>
<feature type="transmembrane region" description="Helical" evidence="1">
    <location>
        <begin position="39"/>
        <end position="56"/>
    </location>
</feature>
<protein>
    <submittedName>
        <fullName evidence="2">Uncharacterized protein</fullName>
    </submittedName>
</protein>
<reference evidence="3" key="2">
    <citation type="submission" date="2009-11" db="EMBL/GenBank/DDBJ databases">
        <title>The Genome Sequence of Allomyces macrogynus strain ATCC 38327.</title>
        <authorList>
            <consortium name="The Broad Institute Genome Sequencing Platform"/>
            <person name="Russ C."/>
            <person name="Cuomo C."/>
            <person name="Shea T."/>
            <person name="Young S.K."/>
            <person name="Zeng Q."/>
            <person name="Koehrsen M."/>
            <person name="Haas B."/>
            <person name="Borodovsky M."/>
            <person name="Guigo R."/>
            <person name="Alvarado L."/>
            <person name="Berlin A."/>
            <person name="Borenstein D."/>
            <person name="Chen Z."/>
            <person name="Engels R."/>
            <person name="Freedman E."/>
            <person name="Gellesch M."/>
            <person name="Goldberg J."/>
            <person name="Griggs A."/>
            <person name="Gujja S."/>
            <person name="Heiman D."/>
            <person name="Hepburn T."/>
            <person name="Howarth C."/>
            <person name="Jen D."/>
            <person name="Larson L."/>
            <person name="Lewis B."/>
            <person name="Mehta T."/>
            <person name="Park D."/>
            <person name="Pearson M."/>
            <person name="Roberts A."/>
            <person name="Saif S."/>
            <person name="Shenoy N."/>
            <person name="Sisk P."/>
            <person name="Stolte C."/>
            <person name="Sykes S."/>
            <person name="Walk T."/>
            <person name="White J."/>
            <person name="Yandava C."/>
            <person name="Burger G."/>
            <person name="Gray M.W."/>
            <person name="Holland P.W.H."/>
            <person name="King N."/>
            <person name="Lang F.B.F."/>
            <person name="Roger A.J."/>
            <person name="Ruiz-Trillo I."/>
            <person name="Lander E."/>
            <person name="Nusbaum C."/>
        </authorList>
    </citation>
    <scope>NUCLEOTIDE SEQUENCE [LARGE SCALE GENOMIC DNA]</scope>
    <source>
        <strain evidence="3">ATCC 38327</strain>
    </source>
</reference>
<dbReference type="VEuPathDB" id="FungiDB:AMAG_19726"/>
<name>A0A0L0T147_ALLM3</name>
<organism evidence="2 3">
    <name type="scientific">Allomyces macrogynus (strain ATCC 38327)</name>
    <name type="common">Allomyces javanicus var. macrogynus</name>
    <dbReference type="NCBI Taxonomy" id="578462"/>
    <lineage>
        <taxon>Eukaryota</taxon>
        <taxon>Fungi</taxon>
        <taxon>Fungi incertae sedis</taxon>
        <taxon>Blastocladiomycota</taxon>
        <taxon>Blastocladiomycetes</taxon>
        <taxon>Blastocladiales</taxon>
        <taxon>Blastocladiaceae</taxon>
        <taxon>Allomyces</taxon>
    </lineage>
</organism>
<evidence type="ECO:0000256" key="1">
    <source>
        <dbReference type="SAM" id="Phobius"/>
    </source>
</evidence>
<sequence length="68" mass="7251">MVLAWLLNPEAATSAGSISLTDGSYWHCTGAWQHPAGGTFFALNAAVGAVATWWIVRVRNTLSPSHEP</sequence>
<dbReference type="AlphaFoldDB" id="A0A0L0T147"/>
<keyword evidence="1" id="KW-1133">Transmembrane helix</keyword>
<gene>
    <name evidence="2" type="ORF">AMAG_19726</name>
</gene>
<dbReference type="EMBL" id="GG745357">
    <property type="protein sequence ID" value="KNE68456.1"/>
    <property type="molecule type" value="Genomic_DNA"/>
</dbReference>